<keyword evidence="3" id="KW-1185">Reference proteome</keyword>
<dbReference type="Gene3D" id="3.40.190.150">
    <property type="entry name" value="Bordetella uptake gene, domain 1"/>
    <property type="match status" value="1"/>
</dbReference>
<dbReference type="Gene3D" id="3.40.190.10">
    <property type="entry name" value="Periplasmic binding protein-like II"/>
    <property type="match status" value="1"/>
</dbReference>
<organism evidence="2 3">
    <name type="scientific">Neoroseomonas marina</name>
    <dbReference type="NCBI Taxonomy" id="1232220"/>
    <lineage>
        <taxon>Bacteria</taxon>
        <taxon>Pseudomonadati</taxon>
        <taxon>Pseudomonadota</taxon>
        <taxon>Alphaproteobacteria</taxon>
        <taxon>Acetobacterales</taxon>
        <taxon>Acetobacteraceae</taxon>
        <taxon>Neoroseomonas</taxon>
    </lineage>
</organism>
<gene>
    <name evidence="2" type="ORF">GWK16_20015</name>
</gene>
<dbReference type="AlphaFoldDB" id="A0A848EJH0"/>
<comment type="similarity">
    <text evidence="1">Belongs to the UPF0065 (bug) family.</text>
</comment>
<dbReference type="Proteomes" id="UP000548582">
    <property type="component" value="Unassembled WGS sequence"/>
</dbReference>
<dbReference type="SUPFAM" id="SSF53850">
    <property type="entry name" value="Periplasmic binding protein-like II"/>
    <property type="match status" value="1"/>
</dbReference>
<dbReference type="InterPro" id="IPR006311">
    <property type="entry name" value="TAT_signal"/>
</dbReference>
<dbReference type="PANTHER" id="PTHR42928">
    <property type="entry name" value="TRICARBOXYLATE-BINDING PROTEIN"/>
    <property type="match status" value="1"/>
</dbReference>
<accession>A0A848EJH0</accession>
<evidence type="ECO:0000313" key="3">
    <source>
        <dbReference type="Proteomes" id="UP000548582"/>
    </source>
</evidence>
<dbReference type="PROSITE" id="PS51318">
    <property type="entry name" value="TAT"/>
    <property type="match status" value="1"/>
</dbReference>
<protein>
    <submittedName>
        <fullName evidence="2">Tripartite tricarboxylate transporter substrate binding protein</fullName>
    </submittedName>
</protein>
<name>A0A848EJH0_9PROT</name>
<proteinExistence type="inferred from homology"/>
<evidence type="ECO:0000313" key="2">
    <source>
        <dbReference type="EMBL" id="NMJ43543.1"/>
    </source>
</evidence>
<dbReference type="InterPro" id="IPR042100">
    <property type="entry name" value="Bug_dom1"/>
</dbReference>
<dbReference type="PIRSF" id="PIRSF017082">
    <property type="entry name" value="YflP"/>
    <property type="match status" value="1"/>
</dbReference>
<dbReference type="Pfam" id="PF03401">
    <property type="entry name" value="TctC"/>
    <property type="match status" value="1"/>
</dbReference>
<dbReference type="EMBL" id="JABBKX010000008">
    <property type="protein sequence ID" value="NMJ43543.1"/>
    <property type="molecule type" value="Genomic_DNA"/>
</dbReference>
<sequence>MPDDIRLHRRHLLAAGGAALVGPVLAQPAEWRPTQPVRIVVAAAPGGTLDIHARAAQPLLAQRLGQAVVVENQGGAAGRVAAMQVGRAAPDGHTLLVGSGDGIVLQDILLSARQGRARANLRAVTMTISAAQLLVTHPRSGLRSVRDYVAALRTRGERVTLAVPGIGGIAHIISEMVNRQLGLKVTHVPYRGGGPAMLDLLAGQVDAMIITLPAVTTHVREGRLVPLAVSTLARDPALPDTPSFAESVAPGFDVPSTQGVLVPTGTPDPVVAALYAAWRDALADAGVKARLEALGFVIHASSPAEFERSLADSEARFAEVISAAGIRSEDG</sequence>
<evidence type="ECO:0000256" key="1">
    <source>
        <dbReference type="ARBA" id="ARBA00006987"/>
    </source>
</evidence>
<dbReference type="CDD" id="cd07012">
    <property type="entry name" value="PBP2_Bug_TTT"/>
    <property type="match status" value="1"/>
</dbReference>
<dbReference type="PANTHER" id="PTHR42928:SF5">
    <property type="entry name" value="BLR1237 PROTEIN"/>
    <property type="match status" value="1"/>
</dbReference>
<reference evidence="2 3" key="1">
    <citation type="submission" date="2020-03" db="EMBL/GenBank/DDBJ databases">
        <authorList>
            <person name="Sun Q."/>
        </authorList>
    </citation>
    <scope>NUCLEOTIDE SEQUENCE [LARGE SCALE GENOMIC DNA]</scope>
    <source>
        <strain evidence="2 3">JC162</strain>
    </source>
</reference>
<dbReference type="RefSeq" id="WP_170055730.1">
    <property type="nucleotide sequence ID" value="NZ_JABBKX010000008.1"/>
</dbReference>
<comment type="caution">
    <text evidence="2">The sequence shown here is derived from an EMBL/GenBank/DDBJ whole genome shotgun (WGS) entry which is preliminary data.</text>
</comment>
<dbReference type="InterPro" id="IPR005064">
    <property type="entry name" value="BUG"/>
</dbReference>